<evidence type="ECO:0000313" key="2">
    <source>
        <dbReference type="Proteomes" id="UP000790709"/>
    </source>
</evidence>
<proteinExistence type="predicted"/>
<dbReference type="Proteomes" id="UP000790709">
    <property type="component" value="Unassembled WGS sequence"/>
</dbReference>
<comment type="caution">
    <text evidence="1">The sequence shown here is derived from an EMBL/GenBank/DDBJ whole genome shotgun (WGS) entry which is preliminary data.</text>
</comment>
<gene>
    <name evidence="1" type="ORF">BV22DRAFT_1017168</name>
</gene>
<organism evidence="1 2">
    <name type="scientific">Leucogyrophana mollusca</name>
    <dbReference type="NCBI Taxonomy" id="85980"/>
    <lineage>
        <taxon>Eukaryota</taxon>
        <taxon>Fungi</taxon>
        <taxon>Dikarya</taxon>
        <taxon>Basidiomycota</taxon>
        <taxon>Agaricomycotina</taxon>
        <taxon>Agaricomycetes</taxon>
        <taxon>Agaricomycetidae</taxon>
        <taxon>Boletales</taxon>
        <taxon>Boletales incertae sedis</taxon>
        <taxon>Leucogyrophana</taxon>
    </lineage>
</organism>
<keyword evidence="2" id="KW-1185">Reference proteome</keyword>
<reference evidence="1" key="1">
    <citation type="journal article" date="2021" name="New Phytol.">
        <title>Evolutionary innovations through gain and loss of genes in the ectomycorrhizal Boletales.</title>
        <authorList>
            <person name="Wu G."/>
            <person name="Miyauchi S."/>
            <person name="Morin E."/>
            <person name="Kuo A."/>
            <person name="Drula E."/>
            <person name="Varga T."/>
            <person name="Kohler A."/>
            <person name="Feng B."/>
            <person name="Cao Y."/>
            <person name="Lipzen A."/>
            <person name="Daum C."/>
            <person name="Hundley H."/>
            <person name="Pangilinan J."/>
            <person name="Johnson J."/>
            <person name="Barry K."/>
            <person name="LaButti K."/>
            <person name="Ng V."/>
            <person name="Ahrendt S."/>
            <person name="Min B."/>
            <person name="Choi I.G."/>
            <person name="Park H."/>
            <person name="Plett J.M."/>
            <person name="Magnuson J."/>
            <person name="Spatafora J.W."/>
            <person name="Nagy L.G."/>
            <person name="Henrissat B."/>
            <person name="Grigoriev I.V."/>
            <person name="Yang Z.L."/>
            <person name="Xu J."/>
            <person name="Martin F.M."/>
        </authorList>
    </citation>
    <scope>NUCLEOTIDE SEQUENCE</scope>
    <source>
        <strain evidence="1">KUC20120723A-06</strain>
    </source>
</reference>
<accession>A0ACB8BC14</accession>
<name>A0ACB8BC14_9AGAM</name>
<evidence type="ECO:0000313" key="1">
    <source>
        <dbReference type="EMBL" id="KAH7922493.1"/>
    </source>
</evidence>
<sequence>MTFAQPQNACPLPRFPPELWLKIFALATNVPGLLSYRDPSQSDLPHTLTKQREHDLLKKSLVTKRSLVRVCRAWHDLAIEFLYQSVIIARVETLSSLHGTLMRSAQVAPYPPSVGSLGWWTRRLDVIIQDDRCEASDYALLAEIIRHFCNLTIITLSMPMLPYRDCWLRQLPTPVVTSLAETCGPSLRVFDCSESILRPCREDLMTLLGAASNLRILRCPICSPSSGDKSSVVRLDMPVMPKLQSVMLMSVFLRDYLPKDKDANRFPALRELTYDCIPPPFYTHAWKNFVKLTCASVTTIHLDYCLLGDSLQNELDLLAECCTSLDKLVIFLRSWAELKPHLVLPPVSHLGLHSKLLKAPTPHYLDLFAALNTITGSKLKVVRFVHEGAVQDLRDSGIGHLKEELANLASGAFRIEDHEGHLLEV</sequence>
<protein>
    <submittedName>
        <fullName evidence="1">Uncharacterized protein</fullName>
    </submittedName>
</protein>
<dbReference type="EMBL" id="MU266483">
    <property type="protein sequence ID" value="KAH7922493.1"/>
    <property type="molecule type" value="Genomic_DNA"/>
</dbReference>